<evidence type="ECO:0000256" key="1">
    <source>
        <dbReference type="ARBA" id="ARBA00001936"/>
    </source>
</evidence>
<protein>
    <recommendedName>
        <fullName evidence="5 16">CDP-diacylglycerol--inositol 3-phosphatidyltransferase</fullName>
        <ecNumber evidence="5 16">2.7.8.11</ecNumber>
    </recommendedName>
</protein>
<dbReference type="Gene3D" id="1.20.120.1760">
    <property type="match status" value="1"/>
</dbReference>
<comment type="caution">
    <text evidence="19">The sequence shown here is derived from an EMBL/GenBank/DDBJ whole genome shotgun (WGS) entry which is preliminary data.</text>
</comment>
<keyword evidence="6 16" id="KW-0444">Lipid biosynthesis</keyword>
<feature type="transmembrane region" description="Helical" evidence="18">
    <location>
        <begin position="20"/>
        <end position="44"/>
    </location>
</feature>
<keyword evidence="14 16" id="KW-0594">Phospholipid biosynthesis</keyword>
<keyword evidence="15 16" id="KW-1208">Phospholipid metabolism</keyword>
<dbReference type="PANTHER" id="PTHR15362">
    <property type="entry name" value="PHOSPHATIDYLINOSITOL SYNTHASE"/>
    <property type="match status" value="1"/>
</dbReference>
<evidence type="ECO:0000313" key="19">
    <source>
        <dbReference type="EMBL" id="KAF8822227.1"/>
    </source>
</evidence>
<keyword evidence="20" id="KW-1185">Reference proteome</keyword>
<keyword evidence="7 16" id="KW-0808">Transferase</keyword>
<evidence type="ECO:0000256" key="18">
    <source>
        <dbReference type="SAM" id="Phobius"/>
    </source>
</evidence>
<reference evidence="19 20" key="1">
    <citation type="journal article" date="2020" name="bioRxiv">
        <title>Metabolic contributions of an alphaproteobacterial endosymbiont in the apicomplexan Cardiosporidium cionae.</title>
        <authorList>
            <person name="Hunter E.S."/>
            <person name="Paight C.J."/>
            <person name="Lane C.E."/>
        </authorList>
    </citation>
    <scope>NUCLEOTIDE SEQUENCE [LARGE SCALE GENOMIC DNA]</scope>
    <source>
        <strain evidence="19">ESH_2018</strain>
    </source>
</reference>
<dbReference type="Proteomes" id="UP000823046">
    <property type="component" value="Unassembled WGS sequence"/>
</dbReference>
<dbReference type="EMBL" id="JADAQX010000071">
    <property type="protein sequence ID" value="KAF8822227.1"/>
    <property type="molecule type" value="Genomic_DNA"/>
</dbReference>
<accession>A0ABQ7JDZ3</accession>
<comment type="subcellular location">
    <subcellularLocation>
        <location evidence="3">Membrane</location>
        <topology evidence="3">Multi-pass membrane protein</topology>
    </subcellularLocation>
</comment>
<proteinExistence type="inferred from homology"/>
<evidence type="ECO:0000256" key="14">
    <source>
        <dbReference type="ARBA" id="ARBA00023209"/>
    </source>
</evidence>
<evidence type="ECO:0000256" key="9">
    <source>
        <dbReference type="ARBA" id="ARBA00022723"/>
    </source>
</evidence>
<dbReference type="InterPro" id="IPR043130">
    <property type="entry name" value="CDP-OH_PTrfase_TM_dom"/>
</dbReference>
<keyword evidence="11 18" id="KW-1133">Transmembrane helix</keyword>
<keyword evidence="13 16" id="KW-0472">Membrane</keyword>
<dbReference type="PIRSF" id="PIRSF000848">
    <property type="entry name" value="CDP_diag_ino_3_P"/>
    <property type="match status" value="1"/>
</dbReference>
<dbReference type="InterPro" id="IPR048254">
    <property type="entry name" value="CDP_ALCOHOL_P_TRANSF_CS"/>
</dbReference>
<dbReference type="InterPro" id="IPR014387">
    <property type="entry name" value="CDP_diag_ino_3_P_euk"/>
</dbReference>
<dbReference type="EC" id="2.7.8.11" evidence="5 16"/>
<evidence type="ECO:0000256" key="16">
    <source>
        <dbReference type="PIRNR" id="PIRNR000848"/>
    </source>
</evidence>
<keyword evidence="8 18" id="KW-0812">Transmembrane</keyword>
<evidence type="ECO:0000256" key="3">
    <source>
        <dbReference type="ARBA" id="ARBA00004141"/>
    </source>
</evidence>
<name>A0ABQ7JDZ3_9APIC</name>
<evidence type="ECO:0000256" key="6">
    <source>
        <dbReference type="ARBA" id="ARBA00022516"/>
    </source>
</evidence>
<evidence type="ECO:0000256" key="7">
    <source>
        <dbReference type="ARBA" id="ARBA00022679"/>
    </source>
</evidence>
<evidence type="ECO:0000256" key="15">
    <source>
        <dbReference type="ARBA" id="ARBA00023264"/>
    </source>
</evidence>
<comment type="similarity">
    <text evidence="4 16 17">Belongs to the CDP-alcohol phosphatidyltransferase class-I family.</text>
</comment>
<comment type="catalytic activity">
    <reaction evidence="16">
        <text>a CDP-1,2-diacyl-sn-glycerol + myo-inositol = a 1,2-diacyl-sn-glycero-3-phospho-(1D-myo-inositol) + CMP + H(+)</text>
        <dbReference type="Rhea" id="RHEA:11580"/>
        <dbReference type="ChEBI" id="CHEBI:15378"/>
        <dbReference type="ChEBI" id="CHEBI:17268"/>
        <dbReference type="ChEBI" id="CHEBI:57880"/>
        <dbReference type="ChEBI" id="CHEBI:58332"/>
        <dbReference type="ChEBI" id="CHEBI:60377"/>
        <dbReference type="EC" id="2.7.8.11"/>
    </reaction>
</comment>
<sequence>MRRPANGVKEGVETSSKWPVLLYIPNLIGYVRVALLVIAIFLAYSNWIGFVICYTSSQILDAADGWAARKFGQETRFGAVLDQVTDRISTVVLYVLNCQIYPEYTTVFLLILMTDMGGHWLHTFGAALAGSVSHKRIPGKVSLLKLYYEKRVVMLICIIGYEGCWMSLFLLSQIEKKHFLHVIAHFLVYFSLPIAIFKIYTNIHQGVHGALVLAGLDDNRRR</sequence>
<evidence type="ECO:0000256" key="13">
    <source>
        <dbReference type="ARBA" id="ARBA00023136"/>
    </source>
</evidence>
<dbReference type="Pfam" id="PF01066">
    <property type="entry name" value="CDP-OH_P_transf"/>
    <property type="match status" value="1"/>
</dbReference>
<keyword evidence="12 16" id="KW-0443">Lipid metabolism</keyword>
<feature type="transmembrane region" description="Helical" evidence="18">
    <location>
        <begin position="152"/>
        <end position="172"/>
    </location>
</feature>
<comment type="cofactor">
    <cofactor evidence="2">
        <name>Mg(2+)</name>
        <dbReference type="ChEBI" id="CHEBI:18420"/>
    </cofactor>
</comment>
<evidence type="ECO:0000256" key="8">
    <source>
        <dbReference type="ARBA" id="ARBA00022692"/>
    </source>
</evidence>
<dbReference type="PROSITE" id="PS00379">
    <property type="entry name" value="CDP_ALCOHOL_P_TRANSF"/>
    <property type="match status" value="1"/>
</dbReference>
<evidence type="ECO:0000313" key="20">
    <source>
        <dbReference type="Proteomes" id="UP000823046"/>
    </source>
</evidence>
<evidence type="ECO:0000256" key="11">
    <source>
        <dbReference type="ARBA" id="ARBA00022989"/>
    </source>
</evidence>
<evidence type="ECO:0000256" key="4">
    <source>
        <dbReference type="ARBA" id="ARBA00010441"/>
    </source>
</evidence>
<keyword evidence="9" id="KW-0479">Metal-binding</keyword>
<gene>
    <name evidence="19" type="ORF">IE077_000759</name>
</gene>
<dbReference type="InterPro" id="IPR000462">
    <property type="entry name" value="CDP-OH_P_trans"/>
</dbReference>
<evidence type="ECO:0000256" key="12">
    <source>
        <dbReference type="ARBA" id="ARBA00023098"/>
    </source>
</evidence>
<evidence type="ECO:0000256" key="10">
    <source>
        <dbReference type="ARBA" id="ARBA00022842"/>
    </source>
</evidence>
<feature type="transmembrane region" description="Helical" evidence="18">
    <location>
        <begin position="178"/>
        <end position="197"/>
    </location>
</feature>
<comment type="cofactor">
    <cofactor evidence="1">
        <name>Mn(2+)</name>
        <dbReference type="ChEBI" id="CHEBI:29035"/>
    </cofactor>
</comment>
<evidence type="ECO:0000256" key="17">
    <source>
        <dbReference type="RuleBase" id="RU003750"/>
    </source>
</evidence>
<dbReference type="PANTHER" id="PTHR15362:SF4">
    <property type="entry name" value="CDP-DIACYLGLYCEROL--INOSITOL 3-PHOSPHATIDYLTRANSFERASE"/>
    <property type="match status" value="1"/>
</dbReference>
<evidence type="ECO:0000256" key="5">
    <source>
        <dbReference type="ARBA" id="ARBA00013212"/>
    </source>
</evidence>
<evidence type="ECO:0000256" key="2">
    <source>
        <dbReference type="ARBA" id="ARBA00001946"/>
    </source>
</evidence>
<organism evidence="19 20">
    <name type="scientific">Cardiosporidium cionae</name>
    <dbReference type="NCBI Taxonomy" id="476202"/>
    <lineage>
        <taxon>Eukaryota</taxon>
        <taxon>Sar</taxon>
        <taxon>Alveolata</taxon>
        <taxon>Apicomplexa</taxon>
        <taxon>Aconoidasida</taxon>
        <taxon>Nephromycida</taxon>
        <taxon>Cardiosporidium</taxon>
    </lineage>
</organism>
<keyword evidence="10" id="KW-0460">Magnesium</keyword>